<feature type="non-terminal residue" evidence="1">
    <location>
        <position position="1"/>
    </location>
</feature>
<dbReference type="EMBL" id="CAJVPY010023785">
    <property type="protein sequence ID" value="CAG8785624.1"/>
    <property type="molecule type" value="Genomic_DNA"/>
</dbReference>
<comment type="caution">
    <text evidence="1">The sequence shown here is derived from an EMBL/GenBank/DDBJ whole genome shotgun (WGS) entry which is preliminary data.</text>
</comment>
<dbReference type="AlphaFoldDB" id="A0A9N9JKU8"/>
<accession>A0A9N9JKU8</accession>
<organism evidence="1 2">
    <name type="scientific">Dentiscutata erythropus</name>
    <dbReference type="NCBI Taxonomy" id="1348616"/>
    <lineage>
        <taxon>Eukaryota</taxon>
        <taxon>Fungi</taxon>
        <taxon>Fungi incertae sedis</taxon>
        <taxon>Mucoromycota</taxon>
        <taxon>Glomeromycotina</taxon>
        <taxon>Glomeromycetes</taxon>
        <taxon>Diversisporales</taxon>
        <taxon>Gigasporaceae</taxon>
        <taxon>Dentiscutata</taxon>
    </lineage>
</organism>
<dbReference type="OrthoDB" id="2447843at2759"/>
<proteinExistence type="predicted"/>
<dbReference type="Proteomes" id="UP000789405">
    <property type="component" value="Unassembled WGS sequence"/>
</dbReference>
<evidence type="ECO:0000313" key="1">
    <source>
        <dbReference type="EMBL" id="CAG8785624.1"/>
    </source>
</evidence>
<protein>
    <submittedName>
        <fullName evidence="1">24242_t:CDS:1</fullName>
    </submittedName>
</protein>
<sequence>SIPLQDLAAIDYHLSCKYIIAIEQNNLTQKITQNVLIKLVDMNE</sequence>
<keyword evidence="2" id="KW-1185">Reference proteome</keyword>
<evidence type="ECO:0000313" key="2">
    <source>
        <dbReference type="Proteomes" id="UP000789405"/>
    </source>
</evidence>
<name>A0A9N9JKU8_9GLOM</name>
<gene>
    <name evidence="1" type="ORF">DERYTH_LOCUS20338</name>
</gene>
<reference evidence="1" key="1">
    <citation type="submission" date="2021-06" db="EMBL/GenBank/DDBJ databases">
        <authorList>
            <person name="Kallberg Y."/>
            <person name="Tangrot J."/>
            <person name="Rosling A."/>
        </authorList>
    </citation>
    <scope>NUCLEOTIDE SEQUENCE</scope>
    <source>
        <strain evidence="1">MA453B</strain>
    </source>
</reference>